<dbReference type="InterPro" id="IPR036890">
    <property type="entry name" value="HATPase_C_sf"/>
</dbReference>
<dbReference type="InterPro" id="IPR003661">
    <property type="entry name" value="HisK_dim/P_dom"/>
</dbReference>
<dbReference type="Proteomes" id="UP000239590">
    <property type="component" value="Unassembled WGS sequence"/>
</dbReference>
<dbReference type="AlphaFoldDB" id="A0A2S7IJS5"/>
<dbReference type="InterPro" id="IPR029016">
    <property type="entry name" value="GAF-like_dom_sf"/>
</dbReference>
<dbReference type="InterPro" id="IPR052162">
    <property type="entry name" value="Sensor_kinase/Photoreceptor"/>
</dbReference>
<dbReference type="Pfam" id="PF01590">
    <property type="entry name" value="GAF"/>
    <property type="match status" value="1"/>
</dbReference>
<feature type="domain" description="Histidine kinase" evidence="7">
    <location>
        <begin position="617"/>
        <end position="842"/>
    </location>
</feature>
<comment type="caution">
    <text evidence="9">The sequence shown here is derived from an EMBL/GenBank/DDBJ whole genome shotgun (WGS) entry which is preliminary data.</text>
</comment>
<dbReference type="InterPro" id="IPR000700">
    <property type="entry name" value="PAS-assoc_C"/>
</dbReference>
<dbReference type="InterPro" id="IPR036097">
    <property type="entry name" value="HisK_dim/P_sf"/>
</dbReference>
<dbReference type="SMART" id="SM00387">
    <property type="entry name" value="HATPase_c"/>
    <property type="match status" value="1"/>
</dbReference>
<proteinExistence type="predicted"/>
<dbReference type="Gene3D" id="3.30.450.20">
    <property type="entry name" value="PAS domain"/>
    <property type="match status" value="3"/>
</dbReference>
<dbReference type="Gene3D" id="1.10.287.130">
    <property type="match status" value="1"/>
</dbReference>
<evidence type="ECO:0000313" key="10">
    <source>
        <dbReference type="Proteomes" id="UP000239590"/>
    </source>
</evidence>
<keyword evidence="4" id="KW-0808">Transferase</keyword>
<dbReference type="SMART" id="SM00065">
    <property type="entry name" value="GAF"/>
    <property type="match status" value="1"/>
</dbReference>
<evidence type="ECO:0000256" key="5">
    <source>
        <dbReference type="ARBA" id="ARBA00022777"/>
    </source>
</evidence>
<evidence type="ECO:0000259" key="8">
    <source>
        <dbReference type="PROSITE" id="PS50113"/>
    </source>
</evidence>
<dbReference type="CDD" id="cd00082">
    <property type="entry name" value="HisKA"/>
    <property type="match status" value="1"/>
</dbReference>
<evidence type="ECO:0000256" key="6">
    <source>
        <dbReference type="SAM" id="Coils"/>
    </source>
</evidence>
<dbReference type="Gene3D" id="3.30.565.10">
    <property type="entry name" value="Histidine kinase-like ATPase, C-terminal domain"/>
    <property type="match status" value="1"/>
</dbReference>
<dbReference type="SUPFAM" id="SSF55874">
    <property type="entry name" value="ATPase domain of HSP90 chaperone/DNA topoisomerase II/histidine kinase"/>
    <property type="match status" value="1"/>
</dbReference>
<dbReference type="SMART" id="SM00091">
    <property type="entry name" value="PAS"/>
    <property type="match status" value="2"/>
</dbReference>
<accession>A0A2S7IJS5</accession>
<dbReference type="InterPro" id="IPR000014">
    <property type="entry name" value="PAS"/>
</dbReference>
<evidence type="ECO:0000259" key="7">
    <source>
        <dbReference type="PROSITE" id="PS50109"/>
    </source>
</evidence>
<dbReference type="EMBL" id="PTRA01000002">
    <property type="protein sequence ID" value="PQA56898.1"/>
    <property type="molecule type" value="Genomic_DNA"/>
</dbReference>
<dbReference type="OrthoDB" id="9811889at2"/>
<dbReference type="CDD" id="cd00130">
    <property type="entry name" value="PAS"/>
    <property type="match status" value="1"/>
</dbReference>
<dbReference type="PANTHER" id="PTHR43304:SF1">
    <property type="entry name" value="PAC DOMAIN-CONTAINING PROTEIN"/>
    <property type="match status" value="1"/>
</dbReference>
<feature type="domain" description="PAC" evidence="8">
    <location>
        <begin position="388"/>
        <end position="444"/>
    </location>
</feature>
<evidence type="ECO:0000256" key="1">
    <source>
        <dbReference type="ARBA" id="ARBA00000085"/>
    </source>
</evidence>
<feature type="coiled-coil region" evidence="6">
    <location>
        <begin position="565"/>
        <end position="614"/>
    </location>
</feature>
<protein>
    <recommendedName>
        <fullName evidence="2">histidine kinase</fullName>
        <ecNumber evidence="2">2.7.13.3</ecNumber>
    </recommendedName>
</protein>
<organism evidence="9 10">
    <name type="scientific">Siphonobacter curvatus</name>
    <dbReference type="NCBI Taxonomy" id="2094562"/>
    <lineage>
        <taxon>Bacteria</taxon>
        <taxon>Pseudomonadati</taxon>
        <taxon>Bacteroidota</taxon>
        <taxon>Cytophagia</taxon>
        <taxon>Cytophagales</taxon>
        <taxon>Cytophagaceae</taxon>
        <taxon>Siphonobacter</taxon>
    </lineage>
</organism>
<dbReference type="Pfam" id="PF08448">
    <property type="entry name" value="PAS_4"/>
    <property type="match status" value="3"/>
</dbReference>
<evidence type="ECO:0000256" key="3">
    <source>
        <dbReference type="ARBA" id="ARBA00022553"/>
    </source>
</evidence>
<name>A0A2S7IJS5_9BACT</name>
<dbReference type="Pfam" id="PF02518">
    <property type="entry name" value="HATPase_c"/>
    <property type="match status" value="1"/>
</dbReference>
<dbReference type="Gene3D" id="3.30.450.40">
    <property type="match status" value="1"/>
</dbReference>
<dbReference type="InterPro" id="IPR035965">
    <property type="entry name" value="PAS-like_dom_sf"/>
</dbReference>
<dbReference type="SUPFAM" id="SSF55785">
    <property type="entry name" value="PYP-like sensor domain (PAS domain)"/>
    <property type="match status" value="3"/>
</dbReference>
<dbReference type="InterPro" id="IPR003018">
    <property type="entry name" value="GAF"/>
</dbReference>
<dbReference type="GO" id="GO:0000155">
    <property type="term" value="F:phosphorelay sensor kinase activity"/>
    <property type="evidence" value="ECO:0007669"/>
    <property type="project" value="InterPro"/>
</dbReference>
<dbReference type="PRINTS" id="PR00344">
    <property type="entry name" value="BCTRLSENSOR"/>
</dbReference>
<dbReference type="PROSITE" id="PS50113">
    <property type="entry name" value="PAC"/>
    <property type="match status" value="2"/>
</dbReference>
<dbReference type="FunFam" id="3.30.565.10:FF:000006">
    <property type="entry name" value="Sensor histidine kinase WalK"/>
    <property type="match status" value="1"/>
</dbReference>
<dbReference type="InterPro" id="IPR005467">
    <property type="entry name" value="His_kinase_dom"/>
</dbReference>
<dbReference type="InterPro" id="IPR003594">
    <property type="entry name" value="HATPase_dom"/>
</dbReference>
<dbReference type="RefSeq" id="WP_104714472.1">
    <property type="nucleotide sequence ID" value="NZ_PTRA01000002.1"/>
</dbReference>
<comment type="catalytic activity">
    <reaction evidence="1">
        <text>ATP + protein L-histidine = ADP + protein N-phospho-L-histidine.</text>
        <dbReference type="EC" id="2.7.13.3"/>
    </reaction>
</comment>
<dbReference type="SUPFAM" id="SSF55781">
    <property type="entry name" value="GAF domain-like"/>
    <property type="match status" value="1"/>
</dbReference>
<gene>
    <name evidence="9" type="ORF">C5O19_16310</name>
</gene>
<dbReference type="InterPro" id="IPR013656">
    <property type="entry name" value="PAS_4"/>
</dbReference>
<dbReference type="PROSITE" id="PS50109">
    <property type="entry name" value="HIS_KIN"/>
    <property type="match status" value="1"/>
</dbReference>
<evidence type="ECO:0000256" key="2">
    <source>
        <dbReference type="ARBA" id="ARBA00012438"/>
    </source>
</evidence>
<sequence length="842" mass="95742">MAIPPVSPEENNRITALESYYILDSLPEEDYEDITQLASDICETPIALISLVDKDRQWFKSHHGLDLQETSLEHSFCVHNLVSPQKPLVVEDARLDVRFANNAFVTGFPNIVFYAGSPLVDPNGYVLGSLCVIDHQPKQLTEKQLSALKILAKQVIKLLELRKQNQALKESEERYRLENIALITNRKRFETVLKHAPIGLGLLRGDEHVFELVNDRIADMAGRRAEDIQGKSLLEALPELSRQGLKEIFDSVRNTGQRFVAPDIPLQIQRNNQLETAHFYASFEPVQEPDGTVSIVDFSMEITEQLKAQRDLQESESRFRAIFEQAPMAMGQLKGRDLVIELGNPQLFEVWGKDPSIRGMRLIDALPEMQGQPFINILEGVFDSGEPFYGNGVLAQLFRNGRLEDLYFDFSYTPLRSADGEVTGIMIMAVEVTEQVLSRQKLEKSEARFRGLIKEAPFAIGVYETNDLIISIANDAMLQFWGRTPEVIGQKLAEALPELEGQPFIPLLHEILRTGQTYRATEEHADLLTNGRLQRYWFNYVYQPIFDSEGKVFAILNSAVNVTDKYLARQELQQSEQRYRDLAAELDQHVQERTQELLQTNQELQRSNENLQQFAYVASHDLQEPLRKIQTFSTLLSKRFAGQLDEQAYNLLERINTAGYRMSSLVSDLLTYSRFATRQQSFDEVSLEAVLAGVLDALSLTIRERKARIQTNALASVKGDAVQLHQLFQNLISNAIKFTPPEKQPEIQIQYELIRRNELPPESKLTGPVFHRISVSDQGVGFDEQYLDRIFMVFQRLHNKNEFPGTGIGLSICQQVVENHGGWITAKSQPDEGTTFLVYLPA</sequence>
<evidence type="ECO:0000256" key="4">
    <source>
        <dbReference type="ARBA" id="ARBA00022679"/>
    </source>
</evidence>
<keyword evidence="5" id="KW-0418">Kinase</keyword>
<dbReference type="NCBIfam" id="TIGR00229">
    <property type="entry name" value="sensory_box"/>
    <property type="match status" value="1"/>
</dbReference>
<dbReference type="SMART" id="SM00388">
    <property type="entry name" value="HisKA"/>
    <property type="match status" value="1"/>
</dbReference>
<evidence type="ECO:0000313" key="9">
    <source>
        <dbReference type="EMBL" id="PQA56898.1"/>
    </source>
</evidence>
<dbReference type="Pfam" id="PF00512">
    <property type="entry name" value="HisKA"/>
    <property type="match status" value="1"/>
</dbReference>
<keyword evidence="3" id="KW-0597">Phosphoprotein</keyword>
<dbReference type="PANTHER" id="PTHR43304">
    <property type="entry name" value="PHYTOCHROME-LIKE PROTEIN CPH1"/>
    <property type="match status" value="1"/>
</dbReference>
<dbReference type="InterPro" id="IPR004358">
    <property type="entry name" value="Sig_transdc_His_kin-like_C"/>
</dbReference>
<reference evidence="10" key="1">
    <citation type="submission" date="2018-02" db="EMBL/GenBank/DDBJ databases">
        <title>Genome sequencing of Solimonas sp. HR-BB.</title>
        <authorList>
            <person name="Lee Y."/>
            <person name="Jeon C.O."/>
        </authorList>
    </citation>
    <scope>NUCLEOTIDE SEQUENCE [LARGE SCALE GENOMIC DNA]</scope>
    <source>
        <strain evidence="10">HR-U</strain>
    </source>
</reference>
<feature type="coiled-coil region" evidence="6">
    <location>
        <begin position="151"/>
        <end position="178"/>
    </location>
</feature>
<keyword evidence="6" id="KW-0175">Coiled coil</keyword>
<dbReference type="SUPFAM" id="SSF47384">
    <property type="entry name" value="Homodimeric domain of signal transducing histidine kinase"/>
    <property type="match status" value="1"/>
</dbReference>
<feature type="domain" description="PAC" evidence="8">
    <location>
        <begin position="521"/>
        <end position="574"/>
    </location>
</feature>
<keyword evidence="10" id="KW-1185">Reference proteome</keyword>
<dbReference type="EC" id="2.7.13.3" evidence="2"/>